<sequence length="159" mass="18276">MFPWNMFPFNKDMKNNLQNMKPEEINNYVQDLIGKVIPGSMRGMMNPNEMFNGFASAGTTQQQSATGTLNSSAFETHDFVYVRIAIKSEEWLKQLRIYHTSNQLIVDHIPQYEDKHTITLPAIVRKKGASANYKDGTLEVRIPKNIDMQFSQIDVTEIM</sequence>
<protein>
    <submittedName>
        <fullName evidence="2">Hsp20/alpha crystallin family protein</fullName>
    </submittedName>
</protein>
<reference evidence="2 3" key="1">
    <citation type="submission" date="2019-03" db="EMBL/GenBank/DDBJ databases">
        <title>Bacillus niacini sp. nov. a Nicotinate-Metabolizing Mesophile Isolated from Soil.</title>
        <authorList>
            <person name="Zhang G."/>
        </authorList>
    </citation>
    <scope>NUCLEOTIDE SEQUENCE [LARGE SCALE GENOMIC DNA]</scope>
    <source>
        <strain evidence="2 3">WN066</strain>
    </source>
</reference>
<proteinExistence type="predicted"/>
<evidence type="ECO:0000313" key="2">
    <source>
        <dbReference type="EMBL" id="TDK60403.1"/>
    </source>
</evidence>
<comment type="caution">
    <text evidence="2">The sequence shown here is derived from an EMBL/GenBank/DDBJ whole genome shotgun (WGS) entry which is preliminary data.</text>
</comment>
<evidence type="ECO:0000313" key="3">
    <source>
        <dbReference type="Proteomes" id="UP000295132"/>
    </source>
</evidence>
<dbReference type="InterPro" id="IPR008978">
    <property type="entry name" value="HSP20-like_chaperone"/>
</dbReference>
<dbReference type="AlphaFoldDB" id="A0A4V3ATK7"/>
<evidence type="ECO:0000313" key="4">
    <source>
        <dbReference type="Proteomes" id="UP001178888"/>
    </source>
</evidence>
<dbReference type="EMBL" id="SMYO01000007">
    <property type="protein sequence ID" value="TDK60403.1"/>
    <property type="molecule type" value="Genomic_DNA"/>
</dbReference>
<keyword evidence="4" id="KW-1185">Reference proteome</keyword>
<dbReference type="CDD" id="cd06464">
    <property type="entry name" value="ACD_sHsps-like"/>
    <property type="match status" value="1"/>
</dbReference>
<accession>A0A4V3ATK7</accession>
<dbReference type="EMBL" id="JAVGVR010000001">
    <property type="protein sequence ID" value="MDQ6599314.1"/>
    <property type="molecule type" value="Genomic_DNA"/>
</dbReference>
<dbReference type="RefSeq" id="WP_133336152.1">
    <property type="nucleotide sequence ID" value="NZ_JAVGVR010000001.1"/>
</dbReference>
<dbReference type="Proteomes" id="UP000295132">
    <property type="component" value="Unassembled WGS sequence"/>
</dbReference>
<dbReference type="Proteomes" id="UP001178888">
    <property type="component" value="Unassembled WGS sequence"/>
</dbReference>
<dbReference type="SUPFAM" id="SSF49764">
    <property type="entry name" value="HSP20-like chaperones"/>
    <property type="match status" value="1"/>
</dbReference>
<dbReference type="Gene3D" id="2.60.40.790">
    <property type="match status" value="1"/>
</dbReference>
<organism evidence="2 3">
    <name type="scientific">Bacillus salipaludis</name>
    <dbReference type="NCBI Taxonomy" id="2547811"/>
    <lineage>
        <taxon>Bacteria</taxon>
        <taxon>Bacillati</taxon>
        <taxon>Bacillota</taxon>
        <taxon>Bacilli</taxon>
        <taxon>Bacillales</taxon>
        <taxon>Bacillaceae</taxon>
        <taxon>Bacillus</taxon>
    </lineage>
</organism>
<reference evidence="1" key="2">
    <citation type="submission" date="2023-08" db="EMBL/GenBank/DDBJ databases">
        <title>Nitrogen cycling bacteria in agricultural field soils.</title>
        <authorList>
            <person name="Jang J."/>
        </authorList>
    </citation>
    <scope>NUCLEOTIDE SEQUENCE</scope>
    <source>
        <strain evidence="1">PS3-36</strain>
    </source>
</reference>
<evidence type="ECO:0000313" key="1">
    <source>
        <dbReference type="EMBL" id="MDQ6599314.1"/>
    </source>
</evidence>
<name>A0A4V3ATK7_9BACI</name>
<gene>
    <name evidence="2" type="ORF">E2K98_17015</name>
    <name evidence="1" type="ORF">RCG21_23760</name>
</gene>